<proteinExistence type="predicted"/>
<dbReference type="Proteomes" id="UP000460272">
    <property type="component" value="Unassembled WGS sequence"/>
</dbReference>
<reference evidence="2 3" key="1">
    <citation type="submission" date="2018-11" db="EMBL/GenBank/DDBJ databases">
        <title>Trebonia kvetii gen.nov., sp.nov., a novel acidophilic actinobacterium, and proposal of the new actinobacterial family Treboniaceae fam. nov.</title>
        <authorList>
            <person name="Rapoport D."/>
            <person name="Sagova-Mareckova M."/>
            <person name="Sedlacek I."/>
            <person name="Provaznik J."/>
            <person name="Kralova S."/>
            <person name="Pavlinic D."/>
            <person name="Benes V."/>
            <person name="Kopecky J."/>
        </authorList>
    </citation>
    <scope>NUCLEOTIDE SEQUENCE [LARGE SCALE GENOMIC DNA]</scope>
    <source>
        <strain evidence="2 3">15Tr583</strain>
    </source>
</reference>
<accession>A0A6P2BXK4</accession>
<gene>
    <name evidence="2" type="ORF">EAS64_15595</name>
</gene>
<dbReference type="RefSeq" id="WP_145853740.1">
    <property type="nucleotide sequence ID" value="NZ_RPFW01000003.1"/>
</dbReference>
<evidence type="ECO:0000313" key="3">
    <source>
        <dbReference type="Proteomes" id="UP000460272"/>
    </source>
</evidence>
<dbReference type="EMBL" id="RPFW01000003">
    <property type="protein sequence ID" value="TVZ03869.1"/>
    <property type="molecule type" value="Genomic_DNA"/>
</dbReference>
<sequence>MGLPASQRRALSQIEQTLADDHPSLGALFAIFTRLAGHEAMPATEQVTAWSWRWQRRMWPGVVTVVGLALATGVLLTISLMLPRPQVCAPGAVTPIAAHARSVPTGRQLACATQQEKPANPSQSRFYVH</sequence>
<keyword evidence="1" id="KW-0812">Transmembrane</keyword>
<evidence type="ECO:0000256" key="1">
    <source>
        <dbReference type="SAM" id="Phobius"/>
    </source>
</evidence>
<keyword evidence="3" id="KW-1185">Reference proteome</keyword>
<keyword evidence="1" id="KW-0472">Membrane</keyword>
<protein>
    <submittedName>
        <fullName evidence="2">DUF3040 domain-containing protein</fullName>
    </submittedName>
</protein>
<name>A0A6P2BXK4_9ACTN</name>
<organism evidence="2 3">
    <name type="scientific">Trebonia kvetii</name>
    <dbReference type="NCBI Taxonomy" id="2480626"/>
    <lineage>
        <taxon>Bacteria</taxon>
        <taxon>Bacillati</taxon>
        <taxon>Actinomycetota</taxon>
        <taxon>Actinomycetes</taxon>
        <taxon>Streptosporangiales</taxon>
        <taxon>Treboniaceae</taxon>
        <taxon>Trebonia</taxon>
    </lineage>
</organism>
<dbReference type="AlphaFoldDB" id="A0A6P2BXK4"/>
<evidence type="ECO:0000313" key="2">
    <source>
        <dbReference type="EMBL" id="TVZ03869.1"/>
    </source>
</evidence>
<keyword evidence="1" id="KW-1133">Transmembrane helix</keyword>
<feature type="transmembrane region" description="Helical" evidence="1">
    <location>
        <begin position="61"/>
        <end position="82"/>
    </location>
</feature>
<comment type="caution">
    <text evidence="2">The sequence shown here is derived from an EMBL/GenBank/DDBJ whole genome shotgun (WGS) entry which is preliminary data.</text>
</comment>